<dbReference type="RefSeq" id="WP_091531853.1">
    <property type="nucleotide sequence ID" value="NZ_FOLT01000024.1"/>
</dbReference>
<dbReference type="Pfam" id="PF01522">
    <property type="entry name" value="Polysacc_deac_1"/>
    <property type="match status" value="1"/>
</dbReference>
<dbReference type="InterPro" id="IPR050248">
    <property type="entry name" value="Polysacc_deacetylase_ArnD"/>
</dbReference>
<feature type="chain" id="PRO_5011612056" evidence="3">
    <location>
        <begin position="36"/>
        <end position="447"/>
    </location>
</feature>
<dbReference type="GO" id="GO:0016810">
    <property type="term" value="F:hydrolase activity, acting on carbon-nitrogen (but not peptide) bonds"/>
    <property type="evidence" value="ECO:0007669"/>
    <property type="project" value="InterPro"/>
</dbReference>
<dbReference type="PANTHER" id="PTHR10587">
    <property type="entry name" value="GLYCOSYL TRANSFERASE-RELATED"/>
    <property type="match status" value="1"/>
</dbReference>
<keyword evidence="3" id="KW-0732">Signal</keyword>
<dbReference type="Pfam" id="PF01476">
    <property type="entry name" value="LysM"/>
    <property type="match status" value="4"/>
</dbReference>
<dbReference type="GO" id="GO:0046872">
    <property type="term" value="F:metal ion binding"/>
    <property type="evidence" value="ECO:0007669"/>
    <property type="project" value="UniProtKB-KW"/>
</dbReference>
<dbReference type="SUPFAM" id="SSF54106">
    <property type="entry name" value="LysM domain"/>
    <property type="match status" value="4"/>
</dbReference>
<protein>
    <submittedName>
        <fullName evidence="6">Peptidoglycan/xylan/chitin deacetylase, PgdA/CDA1 family</fullName>
    </submittedName>
</protein>
<dbReference type="InterPro" id="IPR011330">
    <property type="entry name" value="Glyco_hydro/deAcase_b/a-brl"/>
</dbReference>
<dbReference type="InterPro" id="IPR002509">
    <property type="entry name" value="NODB_dom"/>
</dbReference>
<dbReference type="EMBL" id="FOLT01000024">
    <property type="protein sequence ID" value="SFC73710.1"/>
    <property type="molecule type" value="Genomic_DNA"/>
</dbReference>
<evidence type="ECO:0000259" key="5">
    <source>
        <dbReference type="PROSITE" id="PS51782"/>
    </source>
</evidence>
<reference evidence="7" key="1">
    <citation type="submission" date="2016-10" db="EMBL/GenBank/DDBJ databases">
        <authorList>
            <person name="Varghese N."/>
            <person name="Submissions S."/>
        </authorList>
    </citation>
    <scope>NUCLEOTIDE SEQUENCE [LARGE SCALE GENOMIC DNA]</scope>
    <source>
        <strain evidence="7">DSM 23664</strain>
    </source>
</reference>
<dbReference type="PROSITE" id="PS51677">
    <property type="entry name" value="NODB"/>
    <property type="match status" value="1"/>
</dbReference>
<dbReference type="CDD" id="cd10917">
    <property type="entry name" value="CE4_NodB_like_6s_7s"/>
    <property type="match status" value="1"/>
</dbReference>
<accession>A0A1I1LW48</accession>
<keyword evidence="2" id="KW-0378">Hydrolase</keyword>
<dbReference type="InterPro" id="IPR036779">
    <property type="entry name" value="LysM_dom_sf"/>
</dbReference>
<dbReference type="Gene3D" id="3.10.350.10">
    <property type="entry name" value="LysM domain"/>
    <property type="match status" value="4"/>
</dbReference>
<gene>
    <name evidence="6" type="ORF">SAMN04488102_1241</name>
</gene>
<evidence type="ECO:0000313" key="6">
    <source>
        <dbReference type="EMBL" id="SFC73710.1"/>
    </source>
</evidence>
<dbReference type="SMART" id="SM00257">
    <property type="entry name" value="LysM"/>
    <property type="match status" value="4"/>
</dbReference>
<dbReference type="AlphaFoldDB" id="A0A1I1LW48"/>
<evidence type="ECO:0000313" key="7">
    <source>
        <dbReference type="Proteomes" id="UP000199612"/>
    </source>
</evidence>
<dbReference type="GO" id="GO:0016020">
    <property type="term" value="C:membrane"/>
    <property type="evidence" value="ECO:0007669"/>
    <property type="project" value="TreeGrafter"/>
</dbReference>
<dbReference type="SUPFAM" id="SSF88713">
    <property type="entry name" value="Glycoside hydrolase/deacetylase"/>
    <property type="match status" value="1"/>
</dbReference>
<dbReference type="InterPro" id="IPR018392">
    <property type="entry name" value="LysM"/>
</dbReference>
<evidence type="ECO:0000259" key="4">
    <source>
        <dbReference type="PROSITE" id="PS51677"/>
    </source>
</evidence>
<evidence type="ECO:0000256" key="3">
    <source>
        <dbReference type="SAM" id="SignalP"/>
    </source>
</evidence>
<organism evidence="6 7">
    <name type="scientific">Alkalibacterium subtropicum</name>
    <dbReference type="NCBI Taxonomy" id="753702"/>
    <lineage>
        <taxon>Bacteria</taxon>
        <taxon>Bacillati</taxon>
        <taxon>Bacillota</taxon>
        <taxon>Bacilli</taxon>
        <taxon>Lactobacillales</taxon>
        <taxon>Carnobacteriaceae</taxon>
        <taxon>Alkalibacterium</taxon>
    </lineage>
</organism>
<proteinExistence type="predicted"/>
<feature type="signal peptide" evidence="3">
    <location>
        <begin position="1"/>
        <end position="35"/>
    </location>
</feature>
<sequence>MNTQTRGKIITRSVGVMLTFLMVLASILSFSTVQAAPAQSISRGNTTEKVVALTFDDGADGTNINTILQILSTHNVTATFFLTGSGANHHPQAIRNISNQGHQLGNHSYSHPYFTQISAAETVSQLQRAEDTIRQITGRSTKPIFRPPYGAYNSTVLQRVGDAGYPYSIMWTIDTIDWTGNSSSDIVSRVMNRIVPGAIVLMHTGAGASGTPGALPTMITRLKNAGYRFVTINQLLNINAGTQTYTVQSGDTLYAIALRYDTTVQRLVELNNIANPNLIRAGQVLIISGSGGTTPPPPTGSTTYTVKAGDTLSAIAARYNTTVSRIAAANDITNVNLIRVGQVLTIPGTGGTTPPPPPSSTTTYTVKAGDTLSAIAARYNTTVSRIAAANDITNVNLIRVGQVLTIPGNGGTTPPPPPSSTTTYTVKAGDTLSAIAARYDTTVQQIA</sequence>
<keyword evidence="1" id="KW-0479">Metal-binding</keyword>
<feature type="domain" description="NodB homology" evidence="4">
    <location>
        <begin position="49"/>
        <end position="230"/>
    </location>
</feature>
<feature type="domain" description="LysM" evidence="5">
    <location>
        <begin position="302"/>
        <end position="346"/>
    </location>
</feature>
<keyword evidence="7" id="KW-1185">Reference proteome</keyword>
<dbReference type="PROSITE" id="PS51782">
    <property type="entry name" value="LYSM"/>
    <property type="match status" value="4"/>
</dbReference>
<name>A0A1I1LW48_9LACT</name>
<dbReference type="Gene3D" id="3.20.20.370">
    <property type="entry name" value="Glycoside hydrolase/deacetylase"/>
    <property type="match status" value="1"/>
</dbReference>
<evidence type="ECO:0000256" key="2">
    <source>
        <dbReference type="ARBA" id="ARBA00022801"/>
    </source>
</evidence>
<feature type="non-terminal residue" evidence="6">
    <location>
        <position position="447"/>
    </location>
</feature>
<evidence type="ECO:0000256" key="1">
    <source>
        <dbReference type="ARBA" id="ARBA00022723"/>
    </source>
</evidence>
<feature type="domain" description="LysM" evidence="5">
    <location>
        <begin position="422"/>
        <end position="447"/>
    </location>
</feature>
<dbReference type="CDD" id="cd00118">
    <property type="entry name" value="LysM"/>
    <property type="match status" value="4"/>
</dbReference>
<dbReference type="Proteomes" id="UP000199612">
    <property type="component" value="Unassembled WGS sequence"/>
</dbReference>
<feature type="domain" description="LysM" evidence="5">
    <location>
        <begin position="362"/>
        <end position="406"/>
    </location>
</feature>
<dbReference type="GO" id="GO:0005975">
    <property type="term" value="P:carbohydrate metabolic process"/>
    <property type="evidence" value="ECO:0007669"/>
    <property type="project" value="InterPro"/>
</dbReference>
<dbReference type="PANTHER" id="PTHR10587:SF133">
    <property type="entry name" value="CHITIN DEACETYLASE 1-RELATED"/>
    <property type="match status" value="1"/>
</dbReference>
<feature type="domain" description="LysM" evidence="5">
    <location>
        <begin position="243"/>
        <end position="287"/>
    </location>
</feature>
<dbReference type="STRING" id="753702.SAMN04488102_1241"/>